<dbReference type="InterPro" id="IPR022409">
    <property type="entry name" value="PKD/Chitinase_dom"/>
</dbReference>
<dbReference type="Proteomes" id="UP000051862">
    <property type="component" value="Unassembled WGS sequence"/>
</dbReference>
<dbReference type="AlphaFoldDB" id="A0A0Q2M422"/>
<proteinExistence type="predicted"/>
<reference evidence="4 6" key="2">
    <citation type="submission" date="2016-10" db="EMBL/GenBank/DDBJ databases">
        <authorList>
            <person name="de Groot N.N."/>
        </authorList>
    </citation>
    <scope>NUCLEOTIDE SEQUENCE [LARGE SCALE GENOMIC DNA]</scope>
    <source>
        <strain evidence="4 6">OGL-20</strain>
    </source>
</reference>
<dbReference type="InterPro" id="IPR000601">
    <property type="entry name" value="PKD_dom"/>
</dbReference>
<dbReference type="PANTHER" id="PTHR36842">
    <property type="entry name" value="PROTEIN TOLB HOMOLOG"/>
    <property type="match status" value="1"/>
</dbReference>
<protein>
    <submittedName>
        <fullName evidence="4">CGP-CTERM domain-containing protein</fullName>
    </submittedName>
</protein>
<dbReference type="Proteomes" id="UP000182125">
    <property type="component" value="Unassembled WGS sequence"/>
</dbReference>
<feature type="compositionally biased region" description="Low complexity" evidence="1">
    <location>
        <begin position="940"/>
        <end position="995"/>
    </location>
</feature>
<dbReference type="EMBL" id="FOIW01000002">
    <property type="protein sequence ID" value="SEW11009.1"/>
    <property type="molecule type" value="Genomic_DNA"/>
</dbReference>
<feature type="domain" description="PKD" evidence="2">
    <location>
        <begin position="859"/>
        <end position="944"/>
    </location>
</feature>
<evidence type="ECO:0000313" key="3">
    <source>
        <dbReference type="EMBL" id="KQH82817.1"/>
    </source>
</evidence>
<dbReference type="Gene3D" id="2.130.10.130">
    <property type="entry name" value="Integrin alpha, N-terminal"/>
    <property type="match status" value="1"/>
</dbReference>
<evidence type="ECO:0000259" key="2">
    <source>
        <dbReference type="PROSITE" id="PS50093"/>
    </source>
</evidence>
<accession>A0A0Q2M422</accession>
<dbReference type="PATRIC" id="fig|277988.4.peg.914"/>
<dbReference type="InterPro" id="IPR035986">
    <property type="entry name" value="PKD_dom_sf"/>
</dbReference>
<dbReference type="NCBIfam" id="TIGR04288">
    <property type="entry name" value="CGP_CTERM"/>
    <property type="match status" value="1"/>
</dbReference>
<reference evidence="3 5" key="1">
    <citation type="submission" date="2015-08" db="EMBL/GenBank/DDBJ databases">
        <title>Thermococcus thioreducens DSM 14981 genome sequencing.</title>
        <authorList>
            <person name="Hong S.-J."/>
            <person name="Kim M.-C."/>
            <person name="Shin J.-H."/>
        </authorList>
    </citation>
    <scope>NUCLEOTIDE SEQUENCE [LARGE SCALE GENOMIC DNA]</scope>
    <source>
        <strain evidence="3 5">DSM 14981</strain>
    </source>
</reference>
<dbReference type="CDD" id="cd00146">
    <property type="entry name" value="PKD"/>
    <property type="match status" value="3"/>
</dbReference>
<evidence type="ECO:0000256" key="1">
    <source>
        <dbReference type="SAM" id="MobiDB-lite"/>
    </source>
</evidence>
<evidence type="ECO:0000313" key="6">
    <source>
        <dbReference type="Proteomes" id="UP000182125"/>
    </source>
</evidence>
<organism evidence="3 5">
    <name type="scientific">Thermococcus thioreducens</name>
    <dbReference type="NCBI Taxonomy" id="277988"/>
    <lineage>
        <taxon>Archaea</taxon>
        <taxon>Methanobacteriati</taxon>
        <taxon>Methanobacteriota</taxon>
        <taxon>Thermococci</taxon>
        <taxon>Thermococcales</taxon>
        <taxon>Thermococcaceae</taxon>
        <taxon>Thermococcus</taxon>
    </lineage>
</organism>
<dbReference type="SMART" id="SM00089">
    <property type="entry name" value="PKD"/>
    <property type="match status" value="3"/>
</dbReference>
<gene>
    <name evidence="3" type="ORF">AMR53_04355</name>
    <name evidence="4" type="ORF">SAMN05216170_1635</name>
</gene>
<dbReference type="PANTHER" id="PTHR36842:SF1">
    <property type="entry name" value="PROTEIN TOLB"/>
    <property type="match status" value="1"/>
</dbReference>
<dbReference type="InterPro" id="IPR028994">
    <property type="entry name" value="Integrin_alpha_N"/>
</dbReference>
<feature type="region of interest" description="Disordered" evidence="1">
    <location>
        <begin position="936"/>
        <end position="1001"/>
    </location>
</feature>
<sequence length="1018" mass="112509">MKKRTALLVWLFLIISLLAVPSHSVKAGEADLLYGSGGMVIANEEIIIGDRGDYIWGYENETGGYVMQFPTGYEKWDELIACDVNGDGKAEIIQGDRSTDKVYYYDMYGNELFKWDFGFEEGDDLACIRLGFEGREPFYKILFADRNDFIYLGYGSSFSLHSESMGNLDFEYGDSIVAADIDDEATSQEFILADHDKNKMWIYDFPMPNSPPGLVGSLDLEDYFDLTPRDEVSAGDVNLDGREEIVIATQDNDNGGAKRGIHIFSIEYRNGMYSLNELSYFAIPFKKGGRMVVGDVNADGVDEIVWASQDGRVRVYNMAGDLLNGPNGLKTEFTYGAGLAVGDINGDSIAVGPPNRGTLHVVDTVLAVINAPPVDFDVINETGIFYSEFINKQTQTSIASVKATHDVKLTAELKYKEGIGRLVSTEFNIKTSLGYKLQKETGQSYETTITYRMLSDMADGALYVSTDYDVYEFPIISPPELAVINGKQQYILVTIPKGPPNVHFVNYDSNLHEIGDINTYPTRITELRNYDASNVLGVFTIEAGKVGSSYEQYMKQLNWKKNTNTFSLGISIGVKASLGSGVIAGFEGSFRGDYGYEKVSTHEVKFSDETSVLVAYDGRIEDSEKWYNVTGVIYTDSEDGHLVLDFYVPSKGSYYENRENSPIIIDLGLFKINYNAFKALNKPPECSIEVTPDSGKMPLKTDFLLHLTDPENGSLRWEMDFGDGFRSEGNATRITRVYPEEGTYQATLRVYDPWGANATCRVTINVQHNEKPMALFSYSPAELKVGEEVRFIDSSTDPDGEVAGWNWNFGDGSTSTERNPRHTYSQPGKYTVLLTVEDESGLKNAYSKEITVEPRNYLPTADFTFLPREPKAGEEVSFADKSHDRDGEVVSWSWDFGDGGTSSEAEPVHAFEKAGNYTVTLTVTDDAGGEDVKRLTIEVSTKPTSSPTETTSTEAPTTTQRQTPSETSETSESNSPSPTAQPTTTSASPEPSQTEAGGTCGPGLIAVLAILVALWRRR</sequence>
<dbReference type="Pfam" id="PF18911">
    <property type="entry name" value="PKD_4"/>
    <property type="match status" value="3"/>
</dbReference>
<feature type="domain" description="PKD" evidence="2">
    <location>
        <begin position="684"/>
        <end position="767"/>
    </location>
</feature>
<dbReference type="STRING" id="277988.SAMN05216170_1635"/>
<dbReference type="SUPFAM" id="SSF49299">
    <property type="entry name" value="PKD domain"/>
    <property type="match status" value="3"/>
</dbReference>
<dbReference type="Gene3D" id="2.60.40.10">
    <property type="entry name" value="Immunoglobulins"/>
    <property type="match status" value="3"/>
</dbReference>
<dbReference type="EMBL" id="LIXN01000006">
    <property type="protein sequence ID" value="KQH82817.1"/>
    <property type="molecule type" value="Genomic_DNA"/>
</dbReference>
<dbReference type="InterPro" id="IPR013783">
    <property type="entry name" value="Ig-like_fold"/>
</dbReference>
<dbReference type="InterPro" id="IPR027552">
    <property type="entry name" value="CGP_CTERM"/>
</dbReference>
<dbReference type="FunFam" id="2.60.40.10:FF:000270">
    <property type="entry name" value="Cell surface protein"/>
    <property type="match status" value="2"/>
</dbReference>
<name>A0A0Q2M422_9EURY</name>
<dbReference type="PROSITE" id="PS50093">
    <property type="entry name" value="PKD"/>
    <property type="match status" value="3"/>
</dbReference>
<evidence type="ECO:0000313" key="5">
    <source>
        <dbReference type="Proteomes" id="UP000051862"/>
    </source>
</evidence>
<evidence type="ECO:0000313" key="4">
    <source>
        <dbReference type="EMBL" id="SEW11009.1"/>
    </source>
</evidence>
<dbReference type="SUPFAM" id="SSF69318">
    <property type="entry name" value="Integrin alpha N-terminal domain"/>
    <property type="match status" value="1"/>
</dbReference>
<feature type="domain" description="PKD" evidence="2">
    <location>
        <begin position="772"/>
        <end position="853"/>
    </location>
</feature>